<dbReference type="InterPro" id="IPR036291">
    <property type="entry name" value="NAD(P)-bd_dom_sf"/>
</dbReference>
<keyword evidence="3" id="KW-0560">Oxidoreductase</keyword>
<dbReference type="PRINTS" id="PR00081">
    <property type="entry name" value="GDHRDH"/>
</dbReference>
<protein>
    <submittedName>
        <fullName evidence="5">3-oxoacyl-reductase</fullName>
    </submittedName>
</protein>
<organism evidence="5 6">
    <name type="scientific">Podospora aff. communis PSN243</name>
    <dbReference type="NCBI Taxonomy" id="3040156"/>
    <lineage>
        <taxon>Eukaryota</taxon>
        <taxon>Fungi</taxon>
        <taxon>Dikarya</taxon>
        <taxon>Ascomycota</taxon>
        <taxon>Pezizomycotina</taxon>
        <taxon>Sordariomycetes</taxon>
        <taxon>Sordariomycetidae</taxon>
        <taxon>Sordariales</taxon>
        <taxon>Podosporaceae</taxon>
        <taxon>Podospora</taxon>
    </lineage>
</organism>
<dbReference type="InterPro" id="IPR002347">
    <property type="entry name" value="SDR_fam"/>
</dbReference>
<evidence type="ECO:0000313" key="6">
    <source>
        <dbReference type="Proteomes" id="UP001321760"/>
    </source>
</evidence>
<dbReference type="InterPro" id="IPR020904">
    <property type="entry name" value="Sc_DH/Rdtase_CS"/>
</dbReference>
<evidence type="ECO:0000256" key="3">
    <source>
        <dbReference type="ARBA" id="ARBA00023002"/>
    </source>
</evidence>
<dbReference type="CDD" id="cd05233">
    <property type="entry name" value="SDR_c"/>
    <property type="match status" value="1"/>
</dbReference>
<evidence type="ECO:0000256" key="2">
    <source>
        <dbReference type="ARBA" id="ARBA00022857"/>
    </source>
</evidence>
<dbReference type="AlphaFoldDB" id="A0AAV9GL68"/>
<dbReference type="PRINTS" id="PR00080">
    <property type="entry name" value="SDRFAMILY"/>
</dbReference>
<keyword evidence="2" id="KW-0521">NADP</keyword>
<comment type="similarity">
    <text evidence="1">Belongs to the short-chain dehydrogenases/reductases (SDR) family.</text>
</comment>
<dbReference type="Proteomes" id="UP001321760">
    <property type="component" value="Unassembled WGS sequence"/>
</dbReference>
<dbReference type="Gene3D" id="3.40.50.720">
    <property type="entry name" value="NAD(P)-binding Rossmann-like Domain"/>
    <property type="match status" value="1"/>
</dbReference>
<dbReference type="Pfam" id="PF13561">
    <property type="entry name" value="adh_short_C2"/>
    <property type="match status" value="1"/>
</dbReference>
<gene>
    <name evidence="5" type="ORF">QBC34DRAFT_462738</name>
</gene>
<proteinExistence type="inferred from homology"/>
<dbReference type="InterPro" id="IPR057326">
    <property type="entry name" value="KR_dom"/>
</dbReference>
<reference evidence="5" key="2">
    <citation type="submission" date="2023-05" db="EMBL/GenBank/DDBJ databases">
        <authorList>
            <consortium name="Lawrence Berkeley National Laboratory"/>
            <person name="Steindorff A."/>
            <person name="Hensen N."/>
            <person name="Bonometti L."/>
            <person name="Westerberg I."/>
            <person name="Brannstrom I.O."/>
            <person name="Guillou S."/>
            <person name="Cros-Aarteil S."/>
            <person name="Calhoun S."/>
            <person name="Haridas S."/>
            <person name="Kuo A."/>
            <person name="Mondo S."/>
            <person name="Pangilinan J."/>
            <person name="Riley R."/>
            <person name="Labutti K."/>
            <person name="Andreopoulos B."/>
            <person name="Lipzen A."/>
            <person name="Chen C."/>
            <person name="Yanf M."/>
            <person name="Daum C."/>
            <person name="Ng V."/>
            <person name="Clum A."/>
            <person name="Ohm R."/>
            <person name="Martin F."/>
            <person name="Silar P."/>
            <person name="Natvig D."/>
            <person name="Lalanne C."/>
            <person name="Gautier V."/>
            <person name="Ament-Velasquez S.L."/>
            <person name="Kruys A."/>
            <person name="Hutchinson M.I."/>
            <person name="Powell A.J."/>
            <person name="Barry K."/>
            <person name="Miller A.N."/>
            <person name="Grigoriev I.V."/>
            <person name="Debuchy R."/>
            <person name="Gladieux P."/>
            <person name="Thoren M.H."/>
            <person name="Johannesson H."/>
        </authorList>
    </citation>
    <scope>NUCLEOTIDE SEQUENCE</scope>
    <source>
        <strain evidence="5">PSN243</strain>
    </source>
</reference>
<accession>A0AAV9GL68</accession>
<dbReference type="PANTHER" id="PTHR43639">
    <property type="entry name" value="OXIDOREDUCTASE, SHORT-CHAIN DEHYDROGENASE/REDUCTASE FAMILY (AFU_ORTHOLOGUE AFUA_5G02870)"/>
    <property type="match status" value="1"/>
</dbReference>
<dbReference type="FunFam" id="3.40.50.720:FF:000374">
    <property type="entry name" value="3-oxoacyl-(Acyl-carrier-protein) reductase"/>
    <property type="match status" value="1"/>
</dbReference>
<reference evidence="5" key="1">
    <citation type="journal article" date="2023" name="Mol. Phylogenet. Evol.">
        <title>Genome-scale phylogeny and comparative genomics of the fungal order Sordariales.</title>
        <authorList>
            <person name="Hensen N."/>
            <person name="Bonometti L."/>
            <person name="Westerberg I."/>
            <person name="Brannstrom I.O."/>
            <person name="Guillou S."/>
            <person name="Cros-Aarteil S."/>
            <person name="Calhoun S."/>
            <person name="Haridas S."/>
            <person name="Kuo A."/>
            <person name="Mondo S."/>
            <person name="Pangilinan J."/>
            <person name="Riley R."/>
            <person name="LaButti K."/>
            <person name="Andreopoulos B."/>
            <person name="Lipzen A."/>
            <person name="Chen C."/>
            <person name="Yan M."/>
            <person name="Daum C."/>
            <person name="Ng V."/>
            <person name="Clum A."/>
            <person name="Steindorff A."/>
            <person name="Ohm R.A."/>
            <person name="Martin F."/>
            <person name="Silar P."/>
            <person name="Natvig D.O."/>
            <person name="Lalanne C."/>
            <person name="Gautier V."/>
            <person name="Ament-Velasquez S.L."/>
            <person name="Kruys A."/>
            <person name="Hutchinson M.I."/>
            <person name="Powell A.J."/>
            <person name="Barry K."/>
            <person name="Miller A.N."/>
            <person name="Grigoriev I.V."/>
            <person name="Debuchy R."/>
            <person name="Gladieux P."/>
            <person name="Hiltunen Thoren M."/>
            <person name="Johannesson H."/>
        </authorList>
    </citation>
    <scope>NUCLEOTIDE SEQUENCE</scope>
    <source>
        <strain evidence="5">PSN243</strain>
    </source>
</reference>
<keyword evidence="6" id="KW-1185">Reference proteome</keyword>
<dbReference type="GO" id="GO:0016491">
    <property type="term" value="F:oxidoreductase activity"/>
    <property type="evidence" value="ECO:0007669"/>
    <property type="project" value="UniProtKB-KW"/>
</dbReference>
<evidence type="ECO:0000256" key="1">
    <source>
        <dbReference type="ARBA" id="ARBA00006484"/>
    </source>
</evidence>
<comment type="caution">
    <text evidence="5">The sequence shown here is derived from an EMBL/GenBank/DDBJ whole genome shotgun (WGS) entry which is preliminary data.</text>
</comment>
<dbReference type="SUPFAM" id="SSF51735">
    <property type="entry name" value="NAD(P)-binding Rossmann-fold domains"/>
    <property type="match status" value="1"/>
</dbReference>
<dbReference type="PANTHER" id="PTHR43639:SF1">
    <property type="entry name" value="SHORT-CHAIN DEHYDROGENASE_REDUCTASE FAMILY PROTEIN"/>
    <property type="match status" value="1"/>
</dbReference>
<feature type="domain" description="Ketoreductase" evidence="4">
    <location>
        <begin position="12"/>
        <end position="199"/>
    </location>
</feature>
<dbReference type="EMBL" id="MU865936">
    <property type="protein sequence ID" value="KAK4449554.1"/>
    <property type="molecule type" value="Genomic_DNA"/>
</dbReference>
<dbReference type="PROSITE" id="PS00061">
    <property type="entry name" value="ADH_SHORT"/>
    <property type="match status" value="1"/>
</dbReference>
<sequence>MTSPHPLPLQNKLTLITGASRGIGAGLARELSARGASLLLTYTTPSSAPLIQTLMLSLPTPSRAVRVDLSHPSAPSTILSALDAWLGPTATINILINNAAVEIVKPLGDITLDDYEKVYNLNVRGPLMLTQAVKTRFDPAGGNRVINIGSVGSRCGFKGLGLYCSSKAALEGLTRCWAAEMGGDGTTVNQVNPGPVATEMLENIPREIVEGQKSRTPLEGRVGSVEEVARIVGWLASGESSWVTGQVVSASGGLEMY</sequence>
<name>A0AAV9GL68_9PEZI</name>
<evidence type="ECO:0000259" key="4">
    <source>
        <dbReference type="SMART" id="SM00822"/>
    </source>
</evidence>
<evidence type="ECO:0000313" key="5">
    <source>
        <dbReference type="EMBL" id="KAK4449554.1"/>
    </source>
</evidence>
<dbReference type="SMART" id="SM00822">
    <property type="entry name" value="PKS_KR"/>
    <property type="match status" value="1"/>
</dbReference>